<evidence type="ECO:0000259" key="1">
    <source>
        <dbReference type="PROSITE" id="PS50011"/>
    </source>
</evidence>
<comment type="caution">
    <text evidence="2">The sequence shown here is derived from an EMBL/GenBank/DDBJ whole genome shotgun (WGS) entry which is preliminary data.</text>
</comment>
<evidence type="ECO:0000313" key="2">
    <source>
        <dbReference type="EMBL" id="PPQ80526.1"/>
    </source>
</evidence>
<dbReference type="GO" id="GO:0044773">
    <property type="term" value="P:mitotic DNA damage checkpoint signaling"/>
    <property type="evidence" value="ECO:0007669"/>
    <property type="project" value="TreeGrafter"/>
</dbReference>
<sequence length="718" mass="84774">MSDLHEIEIFWRDLHPWLQSLGYELRPRFRPGWIPSWVIDPPATVFDQWNREDRILLIKGSLMDVTRISDGKQFMLKRIPKRPGNEKDIANYLASPPASEDPRNHCLPIEDVLNAPGYDNFEIIVLRLLRPFDSPRFDTIGECVDFFLQAFRGLQFIHSRHVAHRDCTALNLLMDASDMFLEGFHPVKYNKSRDFTGSAKHYTRTQRPPKYYWIDFGQAVQFDEAEQNPRVLRVYANDRSVPEFQDSEPERLYDPFPIDIYYLGNMVRTYFLEGHEFYAARLGLAFMKPLVDDMVQDDPTKRPNIDECVARLEATVASLSSRKLRSQVILSTDNLFGYIYRFFPHWTRRIATFSRVYPLFQDLHPWLQSIGYDLRPRFRPGWVPSWTLIPNRTVLDEWRNEDRLLLYNEALMDVVRVRDGKQFMLKRIPKYPGNEKEIALYLASPPPSEDSRNNCVEIEDVLNAPDDPDWEIIVMRLMRPFYTPRFDTIGECVDFFLQAFKGLQFIHSRHVAHRDCTGSNMMMDATDMYPQGFHPVMHEQNREFTRPAKHYTRTQRPPKYHWIDFGQAVRFDEDDENPRVPCIHANDRSVPEFQDPDHESRDYDPFPIDIYYLGNLVRRYFLEGHDGLYPALLGLDFMKPLIADMVQDDPTKRPDIDECVYRLEQIVASLSSWKLRSQVRQSDDLTAGYIYRFFPHWFRRITYIVRGIPPIPSRKIAS</sequence>
<feature type="domain" description="Protein kinase" evidence="1">
    <location>
        <begin position="1"/>
        <end position="367"/>
    </location>
</feature>
<reference evidence="2 3" key="1">
    <citation type="journal article" date="2018" name="Evol. Lett.">
        <title>Horizontal gene cluster transfer increased hallucinogenic mushroom diversity.</title>
        <authorList>
            <person name="Reynolds H.T."/>
            <person name="Vijayakumar V."/>
            <person name="Gluck-Thaler E."/>
            <person name="Korotkin H.B."/>
            <person name="Matheny P.B."/>
            <person name="Slot J.C."/>
        </authorList>
    </citation>
    <scope>NUCLEOTIDE SEQUENCE [LARGE SCALE GENOMIC DNA]</scope>
    <source>
        <strain evidence="2 3">SRW20</strain>
    </source>
</reference>
<organism evidence="2 3">
    <name type="scientific">Gymnopilus dilepis</name>
    <dbReference type="NCBI Taxonomy" id="231916"/>
    <lineage>
        <taxon>Eukaryota</taxon>
        <taxon>Fungi</taxon>
        <taxon>Dikarya</taxon>
        <taxon>Basidiomycota</taxon>
        <taxon>Agaricomycotina</taxon>
        <taxon>Agaricomycetes</taxon>
        <taxon>Agaricomycetidae</taxon>
        <taxon>Agaricales</taxon>
        <taxon>Agaricineae</taxon>
        <taxon>Hymenogastraceae</taxon>
        <taxon>Gymnopilus</taxon>
    </lineage>
</organism>
<dbReference type="InterPro" id="IPR011009">
    <property type="entry name" value="Kinase-like_dom_sf"/>
</dbReference>
<dbReference type="EMBL" id="NHYE01004944">
    <property type="protein sequence ID" value="PPQ80526.1"/>
    <property type="molecule type" value="Genomic_DNA"/>
</dbReference>
<dbReference type="Gene3D" id="1.10.510.10">
    <property type="entry name" value="Transferase(Phosphotransferase) domain 1"/>
    <property type="match status" value="2"/>
</dbReference>
<dbReference type="PANTHER" id="PTHR44167:SF24">
    <property type="entry name" value="SERINE_THREONINE-PROTEIN KINASE CHK2"/>
    <property type="match status" value="1"/>
</dbReference>
<feature type="domain" description="Protein kinase" evidence="1">
    <location>
        <begin position="400"/>
        <end position="718"/>
    </location>
</feature>
<dbReference type="InParanoid" id="A0A409WPU8"/>
<dbReference type="AlphaFoldDB" id="A0A409WPU8"/>
<dbReference type="Proteomes" id="UP000284706">
    <property type="component" value="Unassembled WGS sequence"/>
</dbReference>
<evidence type="ECO:0000313" key="3">
    <source>
        <dbReference type="Proteomes" id="UP000284706"/>
    </source>
</evidence>
<proteinExistence type="predicted"/>
<dbReference type="InterPro" id="IPR000719">
    <property type="entry name" value="Prot_kinase_dom"/>
</dbReference>
<dbReference type="GO" id="GO:0005524">
    <property type="term" value="F:ATP binding"/>
    <property type="evidence" value="ECO:0007669"/>
    <property type="project" value="InterPro"/>
</dbReference>
<dbReference type="PROSITE" id="PS50011">
    <property type="entry name" value="PROTEIN_KINASE_DOM"/>
    <property type="match status" value="2"/>
</dbReference>
<keyword evidence="3" id="KW-1185">Reference proteome</keyword>
<dbReference type="SMART" id="SM00220">
    <property type="entry name" value="S_TKc"/>
    <property type="match status" value="1"/>
</dbReference>
<dbReference type="OrthoDB" id="5987198at2759"/>
<name>A0A409WPU8_9AGAR</name>
<accession>A0A409WPU8</accession>
<gene>
    <name evidence="2" type="ORF">CVT26_004309</name>
</gene>
<protein>
    <recommendedName>
        <fullName evidence="1">Protein kinase domain-containing protein</fullName>
    </recommendedName>
</protein>
<dbReference type="GO" id="GO:0004674">
    <property type="term" value="F:protein serine/threonine kinase activity"/>
    <property type="evidence" value="ECO:0007669"/>
    <property type="project" value="TreeGrafter"/>
</dbReference>
<dbReference type="GO" id="GO:0005634">
    <property type="term" value="C:nucleus"/>
    <property type="evidence" value="ECO:0007669"/>
    <property type="project" value="TreeGrafter"/>
</dbReference>
<dbReference type="SUPFAM" id="SSF56112">
    <property type="entry name" value="Protein kinase-like (PK-like)"/>
    <property type="match status" value="2"/>
</dbReference>
<dbReference type="PANTHER" id="PTHR44167">
    <property type="entry name" value="OVARIAN-SPECIFIC SERINE/THREONINE-PROTEIN KINASE LOK-RELATED"/>
    <property type="match status" value="1"/>
</dbReference>